<comment type="caution">
    <text evidence="3">The sequence shown here is derived from an EMBL/GenBank/DDBJ whole genome shotgun (WGS) entry which is preliminary data.</text>
</comment>
<proteinExistence type="predicted"/>
<evidence type="ECO:0000313" key="3">
    <source>
        <dbReference type="EMBL" id="PAV03892.1"/>
    </source>
</evidence>
<dbReference type="InterPro" id="IPR029044">
    <property type="entry name" value="Nucleotide-diphossugar_trans"/>
</dbReference>
<accession>A0A2A2H3C5</accession>
<keyword evidence="3" id="KW-0808">Transferase</keyword>
<keyword evidence="4" id="KW-1185">Reference proteome</keyword>
<dbReference type="OrthoDB" id="77457at2157"/>
<dbReference type="PANTHER" id="PTHR43630">
    <property type="entry name" value="POLY-BETA-1,6-N-ACETYL-D-GLUCOSAMINE SYNTHASE"/>
    <property type="match status" value="1"/>
</dbReference>
<organism evidence="3 4">
    <name type="scientific">Methanobacterium bryantii</name>
    <dbReference type="NCBI Taxonomy" id="2161"/>
    <lineage>
        <taxon>Archaea</taxon>
        <taxon>Methanobacteriati</taxon>
        <taxon>Methanobacteriota</taxon>
        <taxon>Methanomada group</taxon>
        <taxon>Methanobacteria</taxon>
        <taxon>Methanobacteriales</taxon>
        <taxon>Methanobacteriaceae</taxon>
        <taxon>Methanobacterium</taxon>
    </lineage>
</organism>
<evidence type="ECO:0000313" key="4">
    <source>
        <dbReference type="Proteomes" id="UP000217784"/>
    </source>
</evidence>
<keyword evidence="1" id="KW-1133">Transmembrane helix</keyword>
<name>A0A2A2H3C5_METBR</name>
<keyword evidence="1" id="KW-0812">Transmembrane</keyword>
<feature type="domain" description="Glycosyltransferase 2-like" evidence="2">
    <location>
        <begin position="6"/>
        <end position="125"/>
    </location>
</feature>
<evidence type="ECO:0000259" key="2">
    <source>
        <dbReference type="Pfam" id="PF00535"/>
    </source>
</evidence>
<dbReference type="PANTHER" id="PTHR43630:SF2">
    <property type="entry name" value="GLYCOSYLTRANSFERASE"/>
    <property type="match status" value="1"/>
</dbReference>
<dbReference type="Proteomes" id="UP000217784">
    <property type="component" value="Unassembled WGS sequence"/>
</dbReference>
<feature type="transmembrane region" description="Helical" evidence="1">
    <location>
        <begin position="304"/>
        <end position="327"/>
    </location>
</feature>
<gene>
    <name evidence="3" type="ORF">ASJ80_02410</name>
</gene>
<dbReference type="EMBL" id="LMVM01000033">
    <property type="protein sequence ID" value="PAV03892.1"/>
    <property type="molecule type" value="Genomic_DNA"/>
</dbReference>
<feature type="transmembrane region" description="Helical" evidence="1">
    <location>
        <begin position="277"/>
        <end position="297"/>
    </location>
</feature>
<reference evidence="3 4" key="1">
    <citation type="journal article" date="2017" name="BMC Genomics">
        <title>Genomic analysis of methanogenic archaea reveals a shift towards energy conservation.</title>
        <authorList>
            <person name="Gilmore S.P."/>
            <person name="Henske J.K."/>
            <person name="Sexton J.A."/>
            <person name="Solomon K.V."/>
            <person name="Seppala S."/>
            <person name="Yoo J.I."/>
            <person name="Huyett L.M."/>
            <person name="Pressman A."/>
            <person name="Cogan J.Z."/>
            <person name="Kivenson V."/>
            <person name="Peng X."/>
            <person name="Tan Y."/>
            <person name="Valentine D.L."/>
            <person name="O'Malley M.A."/>
        </authorList>
    </citation>
    <scope>NUCLEOTIDE SEQUENCE [LARGE SCALE GENOMIC DNA]</scope>
    <source>
        <strain evidence="3 4">M.o.H.</strain>
    </source>
</reference>
<dbReference type="SUPFAM" id="SSF53448">
    <property type="entry name" value="Nucleotide-diphospho-sugar transferases"/>
    <property type="match status" value="1"/>
</dbReference>
<dbReference type="AlphaFoldDB" id="A0A2A2H3C5"/>
<dbReference type="Pfam" id="PF00535">
    <property type="entry name" value="Glycos_transf_2"/>
    <property type="match status" value="1"/>
</dbReference>
<keyword evidence="1" id="KW-0472">Membrane</keyword>
<dbReference type="RefSeq" id="WP_069584140.1">
    <property type="nucleotide sequence ID" value="NZ_LMVM01000033.1"/>
</dbReference>
<protein>
    <submittedName>
        <fullName evidence="3">Family 2 glycosyl transferase</fullName>
    </submittedName>
</protein>
<feature type="transmembrane region" description="Helical" evidence="1">
    <location>
        <begin position="254"/>
        <end position="271"/>
    </location>
</feature>
<evidence type="ECO:0000256" key="1">
    <source>
        <dbReference type="SAM" id="Phobius"/>
    </source>
</evidence>
<dbReference type="GO" id="GO:0016740">
    <property type="term" value="F:transferase activity"/>
    <property type="evidence" value="ECO:0007669"/>
    <property type="project" value="UniProtKB-KW"/>
</dbReference>
<dbReference type="Gene3D" id="3.90.550.10">
    <property type="entry name" value="Spore Coat Polysaccharide Biosynthesis Protein SpsA, Chain A"/>
    <property type="match status" value="1"/>
</dbReference>
<sequence>MSILITVGIVAKNEEKYIEETLRGIINQSIDTSLIEIIVVDGDSSDRTREIAENILSMSNVKYKVLNEKDFGFYGLCFSRNLVIDNSSKTTKYIAYTDADCIVDKNWLKMLYQHIEKSGDDTAGAGGPRLVAPTEDKKELVINNFLTSNIASGGNPAFSKKNVAYLDSIPNYNSIYKKNIISRFRYDDSLIISDDNELNLRLKKEGYNFIYAGDAEVYHRETNSIIEFGKNMRNYGVNITNTIKKHRLFKIKPFISLIFLLYLIFLVPLYLVVGLIILIPLILYFIFAVMIFAEIIYKTKTIYSLIIFVLLPVQHVSYAYGMIYNFLFVRPVRRNSN</sequence>
<dbReference type="InterPro" id="IPR001173">
    <property type="entry name" value="Glyco_trans_2-like"/>
</dbReference>